<comment type="caution">
    <text evidence="2">The sequence shown here is derived from an EMBL/GenBank/DDBJ whole genome shotgun (WGS) entry which is preliminary data.</text>
</comment>
<keyword evidence="3" id="KW-1185">Reference proteome</keyword>
<evidence type="ECO:0000313" key="2">
    <source>
        <dbReference type="EMBL" id="KAJ6051463.1"/>
    </source>
</evidence>
<dbReference type="EMBL" id="JAQJZL010000002">
    <property type="protein sequence ID" value="KAJ6051463.1"/>
    <property type="molecule type" value="Genomic_DNA"/>
</dbReference>
<evidence type="ECO:0000259" key="1">
    <source>
        <dbReference type="Pfam" id="PF17109"/>
    </source>
</evidence>
<organism evidence="2 3">
    <name type="scientific">Penicillium canescens</name>
    <dbReference type="NCBI Taxonomy" id="5083"/>
    <lineage>
        <taxon>Eukaryota</taxon>
        <taxon>Fungi</taxon>
        <taxon>Dikarya</taxon>
        <taxon>Ascomycota</taxon>
        <taxon>Pezizomycotina</taxon>
        <taxon>Eurotiomycetes</taxon>
        <taxon>Eurotiomycetidae</taxon>
        <taxon>Eurotiales</taxon>
        <taxon>Aspergillaceae</taxon>
        <taxon>Penicillium</taxon>
    </lineage>
</organism>
<sequence>MATQGKLDAAQASDIAQLWQRAVEDYEKRTKKSLHLAQFSDIDQIMKGTEGLSNEFKDFRHDRSKIDNVRTALKNNLWLIQKVVNTIEVVGNAASVCSLTWNYNSVYAVDVDAVDINADDIDAVNIDADADDG</sequence>
<accession>A0AAD6NCC6</accession>
<gene>
    <name evidence="2" type="ORF">N7460_001997</name>
</gene>
<dbReference type="Pfam" id="PF17109">
    <property type="entry name" value="Goodbye"/>
    <property type="match status" value="1"/>
</dbReference>
<evidence type="ECO:0000313" key="3">
    <source>
        <dbReference type="Proteomes" id="UP001219568"/>
    </source>
</evidence>
<reference evidence="2" key="2">
    <citation type="submission" date="2023-01" db="EMBL/GenBank/DDBJ databases">
        <authorList>
            <person name="Petersen C."/>
        </authorList>
    </citation>
    <scope>NUCLEOTIDE SEQUENCE</scope>
    <source>
        <strain evidence="2">IBT 15450</strain>
    </source>
</reference>
<name>A0AAD6NCC6_PENCN</name>
<feature type="domain" description="Fungal STAND N-terminal Goodbye" evidence="1">
    <location>
        <begin position="19"/>
        <end position="87"/>
    </location>
</feature>
<dbReference type="Proteomes" id="UP001219568">
    <property type="component" value="Unassembled WGS sequence"/>
</dbReference>
<dbReference type="AlphaFoldDB" id="A0AAD6NCC6"/>
<reference evidence="2" key="1">
    <citation type="journal article" date="2023" name="IMA Fungus">
        <title>Comparative genomic study of the Penicillium genus elucidates a diverse pangenome and 15 lateral gene transfer events.</title>
        <authorList>
            <person name="Petersen C."/>
            <person name="Sorensen T."/>
            <person name="Nielsen M.R."/>
            <person name="Sondergaard T.E."/>
            <person name="Sorensen J.L."/>
            <person name="Fitzpatrick D.A."/>
            <person name="Frisvad J.C."/>
            <person name="Nielsen K.L."/>
        </authorList>
    </citation>
    <scope>NUCLEOTIDE SEQUENCE</scope>
    <source>
        <strain evidence="2">IBT 15450</strain>
    </source>
</reference>
<protein>
    <recommendedName>
        <fullName evidence="1">Fungal STAND N-terminal Goodbye domain-containing protein</fullName>
    </recommendedName>
</protein>
<dbReference type="InterPro" id="IPR031350">
    <property type="entry name" value="Goodbye_dom"/>
</dbReference>
<proteinExistence type="predicted"/>